<dbReference type="Pfam" id="PF23748">
    <property type="entry name" value="Beta-prop_LRRK2"/>
    <property type="match status" value="1"/>
</dbReference>
<gene>
    <name evidence="7" type="ORF">BSL78_17559</name>
</gene>
<dbReference type="Gene3D" id="2.130.10.10">
    <property type="entry name" value="YVTN repeat-like/Quinoprotein amine dehydrogenase"/>
    <property type="match status" value="1"/>
</dbReference>
<sequence>FSEVLGEGSFGSVYEARYKGKMVAVKTFANRSDVHPHRMMRQEVTVLRHMQHPCLVSMEGVAFKPRMLVMELAHLGSLGSLLNSEKGHLNRKLQHKIAVQIADGLAFLHENRIVYRDLKPDNILIFSLQPGAPQNVKISDYGISRFTTPYGLKASEGTPGYRAPEVIKGTSTYNTEVDIFSYGILLYELVTEGHKPFQDLDFRTEIEDAVVKGRGIPQITECGVSAWPDMQDLINNCTENAPQKRPTASMVLQRLQSPDFLCLKQTYAIGSINAEAMTVRKYRKSKDLIHEVWMTGGESSATMISLINPFTSSTKALVQGTMLEEGRGSCILAAGENLIIVGTQEGKLCVIEPTKEFAGPIVLKHSVTLPDAVLCLIHQARANNEGRILAGLANGTLLVYDVHTLRTDPNGKPVKYHQLNVSSLSPLSCIVQYKAKLYVGCGNHIAILNADSLDVESRLIKNIETDKREPGQVRFIAVDKSVWICRRSSEDSNFIEVWDPGKEAFKTQLDIASLLRKECDIKSMMLQPNMALWVGVAGGHLALIDRHTSKLITLVYRYTEALRTIVSVKSPESNNPLGGVVVTAGKGFMERPGSTECRVDENCVHVLVWDSHLKNQVKYVQSEIDRRNRGGQASWQK</sequence>
<dbReference type="InterPro" id="IPR051681">
    <property type="entry name" value="Ser/Thr_Kinases-Pseudokinases"/>
</dbReference>
<dbReference type="GO" id="GO:0004674">
    <property type="term" value="F:protein serine/threonine kinase activity"/>
    <property type="evidence" value="ECO:0007669"/>
    <property type="project" value="TreeGrafter"/>
</dbReference>
<keyword evidence="4 5" id="KW-0067">ATP-binding</keyword>
<reference evidence="7 8" key="1">
    <citation type="journal article" date="2017" name="PLoS Biol.">
        <title>The sea cucumber genome provides insights into morphological evolution and visceral regeneration.</title>
        <authorList>
            <person name="Zhang X."/>
            <person name="Sun L."/>
            <person name="Yuan J."/>
            <person name="Sun Y."/>
            <person name="Gao Y."/>
            <person name="Zhang L."/>
            <person name="Li S."/>
            <person name="Dai H."/>
            <person name="Hamel J.F."/>
            <person name="Liu C."/>
            <person name="Yu Y."/>
            <person name="Liu S."/>
            <person name="Lin W."/>
            <person name="Guo K."/>
            <person name="Jin S."/>
            <person name="Xu P."/>
            <person name="Storey K.B."/>
            <person name="Huan P."/>
            <person name="Zhang T."/>
            <person name="Zhou Y."/>
            <person name="Zhang J."/>
            <person name="Lin C."/>
            <person name="Li X."/>
            <person name="Xing L."/>
            <person name="Huo D."/>
            <person name="Sun M."/>
            <person name="Wang L."/>
            <person name="Mercier A."/>
            <person name="Li F."/>
            <person name="Yang H."/>
            <person name="Xiang J."/>
        </authorList>
    </citation>
    <scope>NUCLEOTIDE SEQUENCE [LARGE SCALE GENOMIC DNA]</scope>
    <source>
        <strain evidence="7">Shaxun</strain>
        <tissue evidence="7">Muscle</tissue>
    </source>
</reference>
<dbReference type="PANTHER" id="PTHR44329:SF288">
    <property type="entry name" value="MITOGEN-ACTIVATED PROTEIN KINASE KINASE KINASE 20"/>
    <property type="match status" value="1"/>
</dbReference>
<dbReference type="PROSITE" id="PS50011">
    <property type="entry name" value="PROTEIN_KINASE_DOM"/>
    <property type="match status" value="1"/>
</dbReference>
<dbReference type="SUPFAM" id="SSF50969">
    <property type="entry name" value="YVTN repeat-like/Quinoprotein amine dehydrogenase"/>
    <property type="match status" value="1"/>
</dbReference>
<dbReference type="InterPro" id="IPR008271">
    <property type="entry name" value="Ser/Thr_kinase_AS"/>
</dbReference>
<dbReference type="InterPro" id="IPR011044">
    <property type="entry name" value="Quino_amine_DH_bsu"/>
</dbReference>
<dbReference type="PANTHER" id="PTHR44329">
    <property type="entry name" value="SERINE/THREONINE-PROTEIN KINASE TNNI3K-RELATED"/>
    <property type="match status" value="1"/>
</dbReference>
<dbReference type="OrthoDB" id="1866797at2759"/>
<keyword evidence="1" id="KW-0808">Transferase</keyword>
<dbReference type="Gene3D" id="3.30.200.20">
    <property type="entry name" value="Phosphorylase Kinase, domain 1"/>
    <property type="match status" value="1"/>
</dbReference>
<dbReference type="PROSITE" id="PS00108">
    <property type="entry name" value="PROTEIN_KINASE_ST"/>
    <property type="match status" value="1"/>
</dbReference>
<comment type="caution">
    <text evidence="7">The sequence shown here is derived from an EMBL/GenBank/DDBJ whole genome shotgun (WGS) entry which is preliminary data.</text>
</comment>
<dbReference type="EMBL" id="MRZV01000703">
    <property type="protein sequence ID" value="PIK45592.1"/>
    <property type="molecule type" value="Genomic_DNA"/>
</dbReference>
<dbReference type="SMART" id="SM00220">
    <property type="entry name" value="S_TKc"/>
    <property type="match status" value="1"/>
</dbReference>
<proteinExistence type="predicted"/>
<evidence type="ECO:0000256" key="5">
    <source>
        <dbReference type="PROSITE-ProRule" id="PRU10141"/>
    </source>
</evidence>
<dbReference type="GO" id="GO:0005524">
    <property type="term" value="F:ATP binding"/>
    <property type="evidence" value="ECO:0007669"/>
    <property type="project" value="UniProtKB-UniRule"/>
</dbReference>
<dbReference type="Proteomes" id="UP000230750">
    <property type="component" value="Unassembled WGS sequence"/>
</dbReference>
<feature type="non-terminal residue" evidence="7">
    <location>
        <position position="1"/>
    </location>
</feature>
<evidence type="ECO:0000313" key="7">
    <source>
        <dbReference type="EMBL" id="PIK45592.1"/>
    </source>
</evidence>
<protein>
    <recommendedName>
        <fullName evidence="6">Protein kinase domain-containing protein</fullName>
    </recommendedName>
</protein>
<dbReference type="InterPro" id="IPR017441">
    <property type="entry name" value="Protein_kinase_ATP_BS"/>
</dbReference>
<dbReference type="AlphaFoldDB" id="A0A2G8KC90"/>
<dbReference type="InterPro" id="IPR056602">
    <property type="entry name" value="Beta-prop_LRRK2"/>
</dbReference>
<keyword evidence="8" id="KW-1185">Reference proteome</keyword>
<accession>A0A2G8KC90</accession>
<dbReference type="STRING" id="307972.A0A2G8KC90"/>
<feature type="binding site" evidence="5">
    <location>
        <position position="26"/>
    </location>
    <ligand>
        <name>ATP</name>
        <dbReference type="ChEBI" id="CHEBI:30616"/>
    </ligand>
</feature>
<name>A0A2G8KC90_STIJA</name>
<dbReference type="PROSITE" id="PS00107">
    <property type="entry name" value="PROTEIN_KINASE_ATP"/>
    <property type="match status" value="1"/>
</dbReference>
<feature type="non-terminal residue" evidence="7">
    <location>
        <position position="637"/>
    </location>
</feature>
<dbReference type="Gene3D" id="1.10.510.10">
    <property type="entry name" value="Transferase(Phosphotransferase) domain 1"/>
    <property type="match status" value="1"/>
</dbReference>
<dbReference type="InterPro" id="IPR015943">
    <property type="entry name" value="WD40/YVTN_repeat-like_dom_sf"/>
</dbReference>
<keyword evidence="2 5" id="KW-0547">Nucleotide-binding</keyword>
<evidence type="ECO:0000313" key="8">
    <source>
        <dbReference type="Proteomes" id="UP000230750"/>
    </source>
</evidence>
<evidence type="ECO:0000256" key="1">
    <source>
        <dbReference type="ARBA" id="ARBA00022679"/>
    </source>
</evidence>
<feature type="domain" description="Protein kinase" evidence="6">
    <location>
        <begin position="1"/>
        <end position="261"/>
    </location>
</feature>
<evidence type="ECO:0000256" key="3">
    <source>
        <dbReference type="ARBA" id="ARBA00022777"/>
    </source>
</evidence>
<dbReference type="SUPFAM" id="SSF56112">
    <property type="entry name" value="Protein kinase-like (PK-like)"/>
    <property type="match status" value="1"/>
</dbReference>
<evidence type="ECO:0000259" key="6">
    <source>
        <dbReference type="PROSITE" id="PS50011"/>
    </source>
</evidence>
<evidence type="ECO:0000256" key="2">
    <source>
        <dbReference type="ARBA" id="ARBA00022741"/>
    </source>
</evidence>
<keyword evidence="3" id="KW-0418">Kinase</keyword>
<dbReference type="InterPro" id="IPR011009">
    <property type="entry name" value="Kinase-like_dom_sf"/>
</dbReference>
<dbReference type="InterPro" id="IPR000719">
    <property type="entry name" value="Prot_kinase_dom"/>
</dbReference>
<evidence type="ECO:0000256" key="4">
    <source>
        <dbReference type="ARBA" id="ARBA00022840"/>
    </source>
</evidence>
<organism evidence="7 8">
    <name type="scientific">Stichopus japonicus</name>
    <name type="common">Sea cucumber</name>
    <dbReference type="NCBI Taxonomy" id="307972"/>
    <lineage>
        <taxon>Eukaryota</taxon>
        <taxon>Metazoa</taxon>
        <taxon>Echinodermata</taxon>
        <taxon>Eleutherozoa</taxon>
        <taxon>Echinozoa</taxon>
        <taxon>Holothuroidea</taxon>
        <taxon>Aspidochirotacea</taxon>
        <taxon>Aspidochirotida</taxon>
        <taxon>Stichopodidae</taxon>
        <taxon>Apostichopus</taxon>
    </lineage>
</organism>
<dbReference type="Pfam" id="PF00069">
    <property type="entry name" value="Pkinase"/>
    <property type="match status" value="1"/>
</dbReference>